<dbReference type="EMBL" id="CP026952">
    <property type="protein sequence ID" value="AWB93501.1"/>
    <property type="molecule type" value="Genomic_DNA"/>
</dbReference>
<dbReference type="InterPro" id="IPR042106">
    <property type="entry name" value="Nuo/plastoQ_OxRdtase_6_NuoJ"/>
</dbReference>
<feature type="transmembrane region" description="Helical" evidence="2">
    <location>
        <begin position="138"/>
        <end position="159"/>
    </location>
</feature>
<protein>
    <recommendedName>
        <fullName evidence="2">NADH-quinone oxidoreductase subunit J</fullName>
        <ecNumber evidence="2">7.1.1.-</ecNumber>
    </recommendedName>
</protein>
<keyword evidence="4" id="KW-1185">Reference proteome</keyword>
<keyword evidence="2" id="KW-0472">Membrane</keyword>
<feature type="transmembrane region" description="Helical" evidence="2">
    <location>
        <begin position="6"/>
        <end position="24"/>
    </location>
</feature>
<dbReference type="GO" id="GO:0048038">
    <property type="term" value="F:quinone binding"/>
    <property type="evidence" value="ECO:0007669"/>
    <property type="project" value="UniProtKB-UniRule"/>
</dbReference>
<evidence type="ECO:0000313" key="3">
    <source>
        <dbReference type="EMBL" id="AWB93501.1"/>
    </source>
</evidence>
<organism evidence="3 4">
    <name type="scientific">Aeromicrobium chenweiae</name>
    <dbReference type="NCBI Taxonomy" id="2079793"/>
    <lineage>
        <taxon>Bacteria</taxon>
        <taxon>Bacillati</taxon>
        <taxon>Actinomycetota</taxon>
        <taxon>Actinomycetes</taxon>
        <taxon>Propionibacteriales</taxon>
        <taxon>Nocardioidaceae</taxon>
        <taxon>Aeromicrobium</taxon>
    </lineage>
</organism>
<evidence type="ECO:0000313" key="4">
    <source>
        <dbReference type="Proteomes" id="UP000244384"/>
    </source>
</evidence>
<dbReference type="GO" id="GO:0008137">
    <property type="term" value="F:NADH dehydrogenase (ubiquinone) activity"/>
    <property type="evidence" value="ECO:0007669"/>
    <property type="project" value="UniProtKB-UniRule"/>
</dbReference>
<keyword evidence="2" id="KW-0874">Quinone</keyword>
<keyword evidence="2" id="KW-1003">Cell membrane</keyword>
<dbReference type="EC" id="7.1.1.-" evidence="2"/>
<keyword evidence="2" id="KW-0520">NAD</keyword>
<feature type="transmembrane region" description="Helical" evidence="2">
    <location>
        <begin position="94"/>
        <end position="114"/>
    </location>
</feature>
<sequence>MSLSEIVFLVLAVVAVGSALLSMTSGQLVHSALWLVVTLGAVAGCFVLMTAEFVAWVQVLVYVGSVVVLVIFALMLTRQPSGSRSAEVTGNRWIAALVGLVAAVGLGATMVAGFRGEEIEGRRIGTAGSIGDALFNDWVLPFEILSGVLLAALIGAIVISRSGSDR</sequence>
<evidence type="ECO:0000256" key="1">
    <source>
        <dbReference type="ARBA" id="ARBA00005698"/>
    </source>
</evidence>
<comment type="subcellular location">
    <subcellularLocation>
        <location evidence="2">Cell membrane</location>
        <topology evidence="2">Multi-pass membrane protein</topology>
    </subcellularLocation>
</comment>
<comment type="function">
    <text evidence="2">NDH-1 shuttles electrons from NADH, via FMN and iron-sulfur (Fe-S) centers, to quinones in the respiratory chain. Couples the redox reaction to proton translocation (for every two electrons transferred, four hydrogen ions are translocated across the cytoplasmic membrane), and thus conserves the redox energy in a proton gradient.</text>
</comment>
<dbReference type="InterPro" id="IPR001457">
    <property type="entry name" value="NADH_UbQ/plastoQ_OxRdtase_su6"/>
</dbReference>
<accession>A0A2S0WQB1</accession>
<dbReference type="Pfam" id="PF00499">
    <property type="entry name" value="Oxidored_q3"/>
    <property type="match status" value="1"/>
</dbReference>
<dbReference type="PANTHER" id="PTHR33269">
    <property type="entry name" value="NADH-UBIQUINONE OXIDOREDUCTASE CHAIN 6"/>
    <property type="match status" value="1"/>
</dbReference>
<evidence type="ECO:0000256" key="2">
    <source>
        <dbReference type="RuleBase" id="RU004429"/>
    </source>
</evidence>
<proteinExistence type="inferred from homology"/>
<gene>
    <name evidence="3" type="ORF">C3E78_15480</name>
</gene>
<dbReference type="PANTHER" id="PTHR33269:SF17">
    <property type="entry name" value="NADH-UBIQUINONE OXIDOREDUCTASE CHAIN 6"/>
    <property type="match status" value="1"/>
</dbReference>
<keyword evidence="2" id="KW-1133">Transmembrane helix</keyword>
<comment type="catalytic activity">
    <reaction evidence="2">
        <text>a quinone + NADH + 5 H(+)(in) = a quinol + NAD(+) + 4 H(+)(out)</text>
        <dbReference type="Rhea" id="RHEA:57888"/>
        <dbReference type="ChEBI" id="CHEBI:15378"/>
        <dbReference type="ChEBI" id="CHEBI:24646"/>
        <dbReference type="ChEBI" id="CHEBI:57540"/>
        <dbReference type="ChEBI" id="CHEBI:57945"/>
        <dbReference type="ChEBI" id="CHEBI:132124"/>
    </reaction>
</comment>
<dbReference type="AlphaFoldDB" id="A0A2S0WQB1"/>
<dbReference type="Gene3D" id="1.20.120.1200">
    <property type="entry name" value="NADH-ubiquinone/plastoquinone oxidoreductase chain 6, subunit NuoJ"/>
    <property type="match status" value="1"/>
</dbReference>
<feature type="transmembrane region" description="Helical" evidence="2">
    <location>
        <begin position="55"/>
        <end position="74"/>
    </location>
</feature>
<comment type="similarity">
    <text evidence="1 2">Belongs to the complex I subunit 6 family.</text>
</comment>
<dbReference type="GO" id="GO:0005886">
    <property type="term" value="C:plasma membrane"/>
    <property type="evidence" value="ECO:0007669"/>
    <property type="project" value="UniProtKB-SubCell"/>
</dbReference>
<keyword evidence="2" id="KW-0812">Transmembrane</keyword>
<dbReference type="RefSeq" id="WP_108579921.1">
    <property type="nucleotide sequence ID" value="NZ_CP026952.1"/>
</dbReference>
<feature type="transmembrane region" description="Helical" evidence="2">
    <location>
        <begin position="31"/>
        <end position="49"/>
    </location>
</feature>
<dbReference type="KEGG" id="aez:C3E78_15480"/>
<reference evidence="4" key="1">
    <citation type="submission" date="2018-01" db="EMBL/GenBank/DDBJ databases">
        <authorList>
            <person name="Li J."/>
        </authorList>
    </citation>
    <scope>NUCLEOTIDE SEQUENCE [LARGE SCALE GENOMIC DNA]</scope>
    <source>
        <strain evidence="4">592</strain>
    </source>
</reference>
<name>A0A2S0WQB1_9ACTN</name>
<dbReference type="Proteomes" id="UP000244384">
    <property type="component" value="Chromosome"/>
</dbReference>
<dbReference type="OrthoDB" id="5244096at2"/>
<accession>A0A5F2EXZ2</accession>